<dbReference type="EMBL" id="CP055900">
    <property type="protein sequence ID" value="QKX59178.1"/>
    <property type="molecule type" value="Genomic_DNA"/>
</dbReference>
<evidence type="ECO:0000313" key="10">
    <source>
        <dbReference type="Proteomes" id="UP000509510"/>
    </source>
</evidence>
<dbReference type="SMART" id="SM00066">
    <property type="entry name" value="GAL4"/>
    <property type="match status" value="1"/>
</dbReference>
<keyword evidence="6" id="KW-0539">Nucleus</keyword>
<dbReference type="GO" id="GO:0008270">
    <property type="term" value="F:zinc ion binding"/>
    <property type="evidence" value="ECO:0007669"/>
    <property type="project" value="InterPro"/>
</dbReference>
<proteinExistence type="predicted"/>
<keyword evidence="3" id="KW-0805">Transcription regulation</keyword>
<feature type="compositionally biased region" description="Basic and acidic residues" evidence="7">
    <location>
        <begin position="73"/>
        <end position="86"/>
    </location>
</feature>
<evidence type="ECO:0000256" key="7">
    <source>
        <dbReference type="SAM" id="MobiDB-lite"/>
    </source>
</evidence>
<dbReference type="InterPro" id="IPR052360">
    <property type="entry name" value="Transcr_Regulatory_Proteins"/>
</dbReference>
<gene>
    <name evidence="9" type="ORF">TRUGW13939_06310</name>
</gene>
<dbReference type="CDD" id="cd00067">
    <property type="entry name" value="GAL4"/>
    <property type="match status" value="1"/>
</dbReference>
<evidence type="ECO:0000256" key="5">
    <source>
        <dbReference type="ARBA" id="ARBA00023163"/>
    </source>
</evidence>
<dbReference type="InterPro" id="IPR036864">
    <property type="entry name" value="Zn2-C6_fun-type_DNA-bd_sf"/>
</dbReference>
<dbReference type="AlphaFoldDB" id="A0A7H8QZR7"/>
<reference evidence="10" key="1">
    <citation type="submission" date="2020-06" db="EMBL/GenBank/DDBJ databases">
        <title>A chromosome-scale genome assembly of Talaromyces rugulosus W13939.</title>
        <authorList>
            <person name="Wang B."/>
            <person name="Guo L."/>
            <person name="Ye K."/>
            <person name="Wang L."/>
        </authorList>
    </citation>
    <scope>NUCLEOTIDE SEQUENCE [LARGE SCALE GENOMIC DNA]</scope>
    <source>
        <strain evidence="10">W13939</strain>
    </source>
</reference>
<evidence type="ECO:0000259" key="8">
    <source>
        <dbReference type="PROSITE" id="PS50048"/>
    </source>
</evidence>
<accession>A0A7H8QZR7</accession>
<feature type="region of interest" description="Disordered" evidence="7">
    <location>
        <begin position="58"/>
        <end position="91"/>
    </location>
</feature>
<evidence type="ECO:0000256" key="1">
    <source>
        <dbReference type="ARBA" id="ARBA00022723"/>
    </source>
</evidence>
<keyword evidence="2" id="KW-0862">Zinc</keyword>
<dbReference type="KEGG" id="trg:TRUGW13939_06310"/>
<dbReference type="Gene3D" id="4.10.240.10">
    <property type="entry name" value="Zn(2)-C6 fungal-type DNA-binding domain"/>
    <property type="match status" value="1"/>
</dbReference>
<evidence type="ECO:0000256" key="2">
    <source>
        <dbReference type="ARBA" id="ARBA00022833"/>
    </source>
</evidence>
<dbReference type="GeneID" id="55993805"/>
<keyword evidence="10" id="KW-1185">Reference proteome</keyword>
<evidence type="ECO:0000256" key="4">
    <source>
        <dbReference type="ARBA" id="ARBA00023125"/>
    </source>
</evidence>
<sequence length="550" mass="63227">MPNVGRPSPNCHSCRRRRIKCDLIRPECTQCIRLKQPCPGYRDELEIRFRREDPSTFQSYKVKERRRPNSQKDSNKGRIITREKPPSHKLLYAPEPSLFPGNVQETQYFQFFRTVTASNLAGVFDFGFWTCDTLQASHLYPALWHATAALGAVHVQLNIDGPSPHRLPTETGYHDLFAFKQCSKSIQSLTKLTAQRELSEQDRTVILTTCILFSHLSALQGYQEQAFMHIHNGLKLIRDWRLEEMYLQRRGHHTTSMLILIFNQLDSQGRYIRQGLKINATSEKPDKLPPTIPFSVERFTSCLQAYVELERLINRFSHLGPMTEDESGEDAEQTIVRWKQVYSQALAAWDTRFSHFLATTSEQLSEKMIILLRIRCLFTSTLFEDPRKGELGYDEFVPQFATIVDLVGRILEPKGGAVTVQKEEGSVSPQNTIHQHADISLSVIISEPLIFTAMRCREPNTRHRALDLLKKYPRREGVVNSILATKLLGAFISFEEKSCPKYTSDPDSDRSTASVTCSTGRWICSKHRVGFREFLHMSSLGEQNMQKWKK</sequence>
<dbReference type="Pfam" id="PF00172">
    <property type="entry name" value="Zn_clus"/>
    <property type="match status" value="1"/>
</dbReference>
<evidence type="ECO:0000313" key="9">
    <source>
        <dbReference type="EMBL" id="QKX59178.1"/>
    </source>
</evidence>
<dbReference type="PANTHER" id="PTHR36206:SF12">
    <property type="entry name" value="ASPERCRYPTIN BIOSYNTHESIS CLUSTER-SPECIFIC TRANSCRIPTION REGULATOR ATNN-RELATED"/>
    <property type="match status" value="1"/>
</dbReference>
<keyword evidence="5" id="KW-0804">Transcription</keyword>
<dbReference type="InterPro" id="IPR001138">
    <property type="entry name" value="Zn2Cys6_DnaBD"/>
</dbReference>
<dbReference type="PROSITE" id="PS50048">
    <property type="entry name" value="ZN2_CY6_FUNGAL_2"/>
    <property type="match status" value="1"/>
</dbReference>
<dbReference type="GO" id="GO:0000981">
    <property type="term" value="F:DNA-binding transcription factor activity, RNA polymerase II-specific"/>
    <property type="evidence" value="ECO:0007669"/>
    <property type="project" value="InterPro"/>
</dbReference>
<evidence type="ECO:0000256" key="6">
    <source>
        <dbReference type="ARBA" id="ARBA00023242"/>
    </source>
</evidence>
<dbReference type="RefSeq" id="XP_035345356.1">
    <property type="nucleotide sequence ID" value="XM_035489463.1"/>
</dbReference>
<keyword evidence="1" id="KW-0479">Metal-binding</keyword>
<dbReference type="GO" id="GO:0003677">
    <property type="term" value="F:DNA binding"/>
    <property type="evidence" value="ECO:0007669"/>
    <property type="project" value="UniProtKB-KW"/>
</dbReference>
<organism evidence="9 10">
    <name type="scientific">Talaromyces rugulosus</name>
    <name type="common">Penicillium rugulosum</name>
    <dbReference type="NCBI Taxonomy" id="121627"/>
    <lineage>
        <taxon>Eukaryota</taxon>
        <taxon>Fungi</taxon>
        <taxon>Dikarya</taxon>
        <taxon>Ascomycota</taxon>
        <taxon>Pezizomycotina</taxon>
        <taxon>Eurotiomycetes</taxon>
        <taxon>Eurotiomycetidae</taxon>
        <taxon>Eurotiales</taxon>
        <taxon>Trichocomaceae</taxon>
        <taxon>Talaromyces</taxon>
        <taxon>Talaromyces sect. Islandici</taxon>
    </lineage>
</organism>
<dbReference type="OrthoDB" id="2593732at2759"/>
<dbReference type="Proteomes" id="UP000509510">
    <property type="component" value="Chromosome III"/>
</dbReference>
<dbReference type="PANTHER" id="PTHR36206">
    <property type="entry name" value="ASPERCRYPTIN BIOSYNTHESIS CLUSTER-SPECIFIC TRANSCRIPTION REGULATOR ATNN-RELATED"/>
    <property type="match status" value="1"/>
</dbReference>
<evidence type="ECO:0000256" key="3">
    <source>
        <dbReference type="ARBA" id="ARBA00023015"/>
    </source>
</evidence>
<feature type="domain" description="Zn(2)-C6 fungal-type" evidence="8">
    <location>
        <begin position="10"/>
        <end position="38"/>
    </location>
</feature>
<keyword evidence="4" id="KW-0238">DNA-binding</keyword>
<name>A0A7H8QZR7_TALRU</name>
<dbReference type="SUPFAM" id="SSF57701">
    <property type="entry name" value="Zn2/Cys6 DNA-binding domain"/>
    <property type="match status" value="1"/>
</dbReference>
<protein>
    <recommendedName>
        <fullName evidence="8">Zn(2)-C6 fungal-type domain-containing protein</fullName>
    </recommendedName>
</protein>